<name>A0AA43GUH9_9CYAN</name>
<organism evidence="1 2">
    <name type="scientific">Chrysosporum bergii ANA360D</name>
    <dbReference type="NCBI Taxonomy" id="617107"/>
    <lineage>
        <taxon>Bacteria</taxon>
        <taxon>Bacillati</taxon>
        <taxon>Cyanobacteriota</taxon>
        <taxon>Cyanophyceae</taxon>
        <taxon>Nostocales</taxon>
        <taxon>Nodulariaceae</taxon>
        <taxon>Chrysosporum</taxon>
    </lineage>
</organism>
<dbReference type="EMBL" id="JANQDH010000106">
    <property type="protein sequence ID" value="MDH6061810.1"/>
    <property type="molecule type" value="Genomic_DNA"/>
</dbReference>
<keyword evidence="2" id="KW-1185">Reference proteome</keyword>
<protein>
    <recommendedName>
        <fullName evidence="3">Glyoxalase/fosfomycin resistance/dioxygenase domain-containing protein</fullName>
    </recommendedName>
</protein>
<dbReference type="Gene3D" id="3.10.180.10">
    <property type="entry name" value="2,3-Dihydroxybiphenyl 1,2-Dioxygenase, domain 1"/>
    <property type="match status" value="1"/>
</dbReference>
<reference evidence="1 2" key="1">
    <citation type="journal article" date="2023" name="J. Phycol.">
        <title>Chrysosporum ovalisporum is synonymous with the true-branching cyanobacterium Umezakia natans (Nostocales/Aphanizomenonaceae).</title>
        <authorList>
            <person name="McGregor G.B."/>
            <person name="Sendall B.C."/>
            <person name="Niiyama Y."/>
            <person name="Tuji A."/>
            <person name="Willis A."/>
        </authorList>
    </citation>
    <scope>NUCLEOTIDE SEQUENCE [LARGE SCALE GENOMIC DNA]</scope>
    <source>
        <strain evidence="1 2">ANA360D</strain>
    </source>
</reference>
<comment type="caution">
    <text evidence="1">The sequence shown here is derived from an EMBL/GenBank/DDBJ whole genome shotgun (WGS) entry which is preliminary data.</text>
</comment>
<sequence length="54" mass="6218">MESCHQVSAFYAAAIKVGGKDYGSPSWRSHYYYSQYYGVFVLDPDDHNIEVVCY</sequence>
<evidence type="ECO:0008006" key="3">
    <source>
        <dbReference type="Google" id="ProtNLM"/>
    </source>
</evidence>
<dbReference type="InterPro" id="IPR029068">
    <property type="entry name" value="Glyas_Bleomycin-R_OHBP_Dase"/>
</dbReference>
<evidence type="ECO:0000313" key="2">
    <source>
        <dbReference type="Proteomes" id="UP001159387"/>
    </source>
</evidence>
<accession>A0AA43GUH9</accession>
<dbReference type="PANTHER" id="PTHR35006:SF2">
    <property type="entry name" value="GLYOXALASE FAMILY PROTEIN (AFU_ORTHOLOGUE AFUA_5G14830)"/>
    <property type="match status" value="1"/>
</dbReference>
<dbReference type="RefSeq" id="WP_280655758.1">
    <property type="nucleotide sequence ID" value="NZ_JANQDH010000106.1"/>
</dbReference>
<dbReference type="Proteomes" id="UP001159387">
    <property type="component" value="Unassembled WGS sequence"/>
</dbReference>
<proteinExistence type="predicted"/>
<dbReference type="PANTHER" id="PTHR35006">
    <property type="entry name" value="GLYOXALASE FAMILY PROTEIN (AFU_ORTHOLOGUE AFUA_5G14830)"/>
    <property type="match status" value="1"/>
</dbReference>
<evidence type="ECO:0000313" key="1">
    <source>
        <dbReference type="EMBL" id="MDH6061810.1"/>
    </source>
</evidence>
<gene>
    <name evidence="1" type="ORF">NWP17_15445</name>
</gene>
<dbReference type="SUPFAM" id="SSF54593">
    <property type="entry name" value="Glyoxalase/Bleomycin resistance protein/Dihydroxybiphenyl dioxygenase"/>
    <property type="match status" value="1"/>
</dbReference>
<dbReference type="AlphaFoldDB" id="A0AA43GUH9"/>